<reference evidence="6 7" key="2">
    <citation type="journal article" date="2015" name="Eukaryot. Cell">
        <title>Asexual propagation of a virulent clone complex in a human and feline outbreak of sporotrichosis.</title>
        <authorList>
            <person name="Teixeira Mde M."/>
            <person name="Rodrigues A.M."/>
            <person name="Tsui C.K."/>
            <person name="de Almeida L.G."/>
            <person name="Van Diepeningen A.D."/>
            <person name="van den Ende B.G."/>
            <person name="Fernandes G.F."/>
            <person name="Kano R."/>
            <person name="Hamelin R.C."/>
            <person name="Lopes-Bezerra L.M."/>
            <person name="Vasconcelos A.T."/>
            <person name="de Hoog S."/>
            <person name="de Camargo Z.P."/>
            <person name="Felipe M.S."/>
        </authorList>
    </citation>
    <scope>NUCLEOTIDE SEQUENCE [LARGE SCALE GENOMIC DNA]</scope>
    <source>
        <strain evidence="6 7">1099-18</strain>
    </source>
</reference>
<dbReference type="InterPro" id="IPR007219">
    <property type="entry name" value="XnlR_reg_dom"/>
</dbReference>
<dbReference type="InterPro" id="IPR001138">
    <property type="entry name" value="Zn2Cys6_DnaBD"/>
</dbReference>
<feature type="region of interest" description="Disordered" evidence="4">
    <location>
        <begin position="1"/>
        <end position="37"/>
    </location>
</feature>
<dbReference type="PANTHER" id="PTHR31001:SF40">
    <property type="entry name" value="ZN(II)2CYS6 TRANSCRIPTION FACTOR (EUROFUNG)"/>
    <property type="match status" value="1"/>
</dbReference>
<keyword evidence="3" id="KW-0539">Nucleus</keyword>
<feature type="compositionally biased region" description="Low complexity" evidence="4">
    <location>
        <begin position="77"/>
        <end position="87"/>
    </location>
</feature>
<dbReference type="Gene3D" id="4.10.240.10">
    <property type="entry name" value="Zn(2)-C6 fungal-type DNA-binding domain"/>
    <property type="match status" value="1"/>
</dbReference>
<evidence type="ECO:0000256" key="1">
    <source>
        <dbReference type="ARBA" id="ARBA00004123"/>
    </source>
</evidence>
<dbReference type="KEGG" id="ssck:SPSK_05969"/>
<dbReference type="SUPFAM" id="SSF57701">
    <property type="entry name" value="Zn2/Cys6 DNA-binding domain"/>
    <property type="match status" value="1"/>
</dbReference>
<feature type="region of interest" description="Disordered" evidence="4">
    <location>
        <begin position="75"/>
        <end position="105"/>
    </location>
</feature>
<evidence type="ECO:0000313" key="7">
    <source>
        <dbReference type="Proteomes" id="UP000033710"/>
    </source>
</evidence>
<dbReference type="InterPro" id="IPR050613">
    <property type="entry name" value="Sec_Metabolite_Reg"/>
</dbReference>
<dbReference type="CDD" id="cd00067">
    <property type="entry name" value="GAL4"/>
    <property type="match status" value="1"/>
</dbReference>
<dbReference type="GO" id="GO:0006351">
    <property type="term" value="P:DNA-templated transcription"/>
    <property type="evidence" value="ECO:0007669"/>
    <property type="project" value="InterPro"/>
</dbReference>
<feature type="region of interest" description="Disordered" evidence="4">
    <location>
        <begin position="733"/>
        <end position="760"/>
    </location>
</feature>
<dbReference type="GO" id="GO:0000981">
    <property type="term" value="F:DNA-binding transcription factor activity, RNA polymerase II-specific"/>
    <property type="evidence" value="ECO:0007669"/>
    <property type="project" value="InterPro"/>
</dbReference>
<dbReference type="RefSeq" id="XP_016592483.1">
    <property type="nucleotide sequence ID" value="XM_016732677.1"/>
</dbReference>
<dbReference type="SMART" id="SM00906">
    <property type="entry name" value="Fungal_trans"/>
    <property type="match status" value="1"/>
</dbReference>
<dbReference type="CDD" id="cd12148">
    <property type="entry name" value="fungal_TF_MHR"/>
    <property type="match status" value="1"/>
</dbReference>
<evidence type="ECO:0000259" key="5">
    <source>
        <dbReference type="PROSITE" id="PS50048"/>
    </source>
</evidence>
<sequence>MADTGRGPRSARSVSSRSAAARTAAGGSPRSSRIPSCEPCRVSKLACDHGRPVCARCSRKGVPGQCVYRKDPFKRVNNSSNARRSSATQPQSQSHPEPQIRSHVSPAGDYDRLAALPELPALADGQPPLQLTLYPNPGFQGSSSLNTILDTVEHGAASYEDENEDGDDNENEDQSINANTNGEDSSVAQLGTDTAAPNHAAGLGSGHDPMDGSHGTDGPSPLQGTMLVMSGAAMIEEGAQVLELLARLFTQRILQQLFAEWMGKGLEVHLGSLLVRPFLDSFGRVLDTPSLLSRRLFHATKVPTDVDGSASLNDFADKYTGRNLRWETVGLVLALAGNAVSKLRAPHAVLYRTEQERHALGRQLLHASNTCATFCESLDILNDVQIIFLYESFLLHSVYFGHQSFRVWGRLNTAINALFGRGIHQRLERDARERDGGSGHGLPFFLVELRKHVFALLYSSDINFSVFLGRPPRISKRHCVIHMPLDVNPEAYQLAGDALEDHLRQLDEAGWNTLGQIRTHAVIRWSMITSQIREEALEAIIGGHGSNELPERLALTALRTKIADAWRALPSYLAVPACEVWRARRPGQQTDTLYLIRLYYLQTLFLIEWTASVHGTANLDALFGVASDLLAWVNEAIIMRERLNRLGLNTLAWRVSAFGLPAAGALAKCLLASASTTGTWTASSGATFTKAIRDLSVLIAHMDYLYDSSDGNDKLFIRAKGILIRVLESTLSPRRRGHTQTPTAATAGAEPQLAQNTSASSVPIFTPPPSNGNGNGLNNNTDAFDQDQWEFRPELWIGLPGPNSTEVNHLDFMSDFTHFLDG</sequence>
<evidence type="ECO:0000256" key="3">
    <source>
        <dbReference type="ARBA" id="ARBA00023242"/>
    </source>
</evidence>
<dbReference type="PROSITE" id="PS50048">
    <property type="entry name" value="ZN2_CY6_FUNGAL_2"/>
    <property type="match status" value="1"/>
</dbReference>
<dbReference type="VEuPathDB" id="FungiDB:SPSK_05969"/>
<dbReference type="OrthoDB" id="4898680at2759"/>
<feature type="compositionally biased region" description="Polar residues" evidence="4">
    <location>
        <begin position="174"/>
        <end position="192"/>
    </location>
</feature>
<evidence type="ECO:0000313" key="6">
    <source>
        <dbReference type="EMBL" id="KJR89807.1"/>
    </source>
</evidence>
<feature type="domain" description="Zn(2)-C6 fungal-type" evidence="5">
    <location>
        <begin position="36"/>
        <end position="68"/>
    </location>
</feature>
<organism evidence="6 7">
    <name type="scientific">Sporothrix schenckii 1099-18</name>
    <dbReference type="NCBI Taxonomy" id="1397361"/>
    <lineage>
        <taxon>Eukaryota</taxon>
        <taxon>Fungi</taxon>
        <taxon>Dikarya</taxon>
        <taxon>Ascomycota</taxon>
        <taxon>Pezizomycotina</taxon>
        <taxon>Sordariomycetes</taxon>
        <taxon>Sordariomycetidae</taxon>
        <taxon>Ophiostomatales</taxon>
        <taxon>Ophiostomataceae</taxon>
        <taxon>Sporothrix</taxon>
    </lineage>
</organism>
<name>A0A0F2MJK7_SPOSC</name>
<evidence type="ECO:0000256" key="4">
    <source>
        <dbReference type="SAM" id="MobiDB-lite"/>
    </source>
</evidence>
<gene>
    <name evidence="6" type="ORF">SPSK_05969</name>
</gene>
<accession>A0A0F2MJK7</accession>
<reference evidence="6 7" key="1">
    <citation type="journal article" date="2014" name="BMC Genomics">
        <title>Comparative genomics of the major fungal agents of human and animal Sporotrichosis: Sporothrix schenckii and Sporothrix brasiliensis.</title>
        <authorList>
            <person name="Teixeira M.M."/>
            <person name="de Almeida L.G."/>
            <person name="Kubitschek-Barreira P."/>
            <person name="Alves F.L."/>
            <person name="Kioshima E.S."/>
            <person name="Abadio A.K."/>
            <person name="Fernandes L."/>
            <person name="Derengowski L.S."/>
            <person name="Ferreira K.S."/>
            <person name="Souza R.C."/>
            <person name="Ruiz J.C."/>
            <person name="de Andrade N.C."/>
            <person name="Paes H.C."/>
            <person name="Nicola A.M."/>
            <person name="Albuquerque P."/>
            <person name="Gerber A.L."/>
            <person name="Martins V.P."/>
            <person name="Peconick L.D."/>
            <person name="Neto A.V."/>
            <person name="Chaucanez C.B."/>
            <person name="Silva P.A."/>
            <person name="Cunha O.L."/>
            <person name="de Oliveira F.F."/>
            <person name="dos Santos T.C."/>
            <person name="Barros A.L."/>
            <person name="Soares M.A."/>
            <person name="de Oliveira L.M."/>
            <person name="Marini M.M."/>
            <person name="Villalobos-Duno H."/>
            <person name="Cunha M.M."/>
            <person name="de Hoog S."/>
            <person name="da Silveira J.F."/>
            <person name="Henrissat B."/>
            <person name="Nino-Vega G.A."/>
            <person name="Cisalpino P.S."/>
            <person name="Mora-Montes H.M."/>
            <person name="Almeida S.R."/>
            <person name="Stajich J.E."/>
            <person name="Lopes-Bezerra L.M."/>
            <person name="Vasconcelos A.T."/>
            <person name="Felipe M.S."/>
        </authorList>
    </citation>
    <scope>NUCLEOTIDE SEQUENCE [LARGE SCALE GENOMIC DNA]</scope>
    <source>
        <strain evidence="6 7">1099-18</strain>
    </source>
</reference>
<proteinExistence type="predicted"/>
<keyword evidence="2" id="KW-0479">Metal-binding</keyword>
<feature type="compositionally biased region" description="Low complexity" evidence="4">
    <location>
        <begin position="1"/>
        <end position="33"/>
    </location>
</feature>
<dbReference type="InterPro" id="IPR036864">
    <property type="entry name" value="Zn2-C6_fun-type_DNA-bd_sf"/>
</dbReference>
<dbReference type="AlphaFoldDB" id="A0A0F2MJK7"/>
<dbReference type="PROSITE" id="PS00463">
    <property type="entry name" value="ZN2_CY6_FUNGAL_1"/>
    <property type="match status" value="1"/>
</dbReference>
<dbReference type="GeneID" id="27667954"/>
<dbReference type="GO" id="GO:0008270">
    <property type="term" value="F:zinc ion binding"/>
    <property type="evidence" value="ECO:0007669"/>
    <property type="project" value="InterPro"/>
</dbReference>
<dbReference type="GO" id="GO:0003677">
    <property type="term" value="F:DNA binding"/>
    <property type="evidence" value="ECO:0007669"/>
    <property type="project" value="InterPro"/>
</dbReference>
<feature type="compositionally biased region" description="Acidic residues" evidence="4">
    <location>
        <begin position="159"/>
        <end position="173"/>
    </location>
</feature>
<protein>
    <submittedName>
        <fullName evidence="6">C6 zinc finger domain containing protein</fullName>
    </submittedName>
</protein>
<dbReference type="GO" id="GO:0005634">
    <property type="term" value="C:nucleus"/>
    <property type="evidence" value="ECO:0007669"/>
    <property type="project" value="UniProtKB-SubCell"/>
</dbReference>
<comment type="caution">
    <text evidence="6">The sequence shown here is derived from an EMBL/GenBank/DDBJ whole genome shotgun (WGS) entry which is preliminary data.</text>
</comment>
<dbReference type="EMBL" id="AXCR01000001">
    <property type="protein sequence ID" value="KJR89807.1"/>
    <property type="molecule type" value="Genomic_DNA"/>
</dbReference>
<dbReference type="SMART" id="SM00066">
    <property type="entry name" value="GAL4"/>
    <property type="match status" value="1"/>
</dbReference>
<comment type="subcellular location">
    <subcellularLocation>
        <location evidence="1">Nucleus</location>
    </subcellularLocation>
</comment>
<dbReference type="Pfam" id="PF00172">
    <property type="entry name" value="Zn_clus"/>
    <property type="match status" value="1"/>
</dbReference>
<dbReference type="Proteomes" id="UP000033710">
    <property type="component" value="Unassembled WGS sequence"/>
</dbReference>
<evidence type="ECO:0000256" key="2">
    <source>
        <dbReference type="ARBA" id="ARBA00022723"/>
    </source>
</evidence>
<feature type="region of interest" description="Disordered" evidence="4">
    <location>
        <begin position="158"/>
        <end position="224"/>
    </location>
</feature>
<dbReference type="PANTHER" id="PTHR31001">
    <property type="entry name" value="UNCHARACTERIZED TRANSCRIPTIONAL REGULATORY PROTEIN"/>
    <property type="match status" value="1"/>
</dbReference>